<dbReference type="SUPFAM" id="SSF56784">
    <property type="entry name" value="HAD-like"/>
    <property type="match status" value="1"/>
</dbReference>
<comment type="similarity">
    <text evidence="3">Belongs to the HAD-like hydrolase superfamily. CbbY/CbbZ/Gph/YieH family.</text>
</comment>
<evidence type="ECO:0000256" key="5">
    <source>
        <dbReference type="ARBA" id="ARBA00022723"/>
    </source>
</evidence>
<dbReference type="InterPro" id="IPR050155">
    <property type="entry name" value="HAD-like_hydrolase_sf"/>
</dbReference>
<dbReference type="RefSeq" id="WP_188472530.1">
    <property type="nucleotide sequence ID" value="NZ_BMFZ01000004.1"/>
</dbReference>
<evidence type="ECO:0000256" key="2">
    <source>
        <dbReference type="ARBA" id="ARBA00004818"/>
    </source>
</evidence>
<dbReference type="EC" id="3.1.3.18" evidence="4"/>
<dbReference type="NCBIfam" id="TIGR01549">
    <property type="entry name" value="HAD-SF-IA-v1"/>
    <property type="match status" value="1"/>
</dbReference>
<gene>
    <name evidence="6" type="ORF">GCM10011328_17020</name>
</gene>
<dbReference type="Gene3D" id="3.40.50.1000">
    <property type="entry name" value="HAD superfamily/HAD-like"/>
    <property type="match status" value="1"/>
</dbReference>
<accession>A0ABQ1GF64</accession>
<proteinExistence type="inferred from homology"/>
<dbReference type="Gene3D" id="1.10.150.240">
    <property type="entry name" value="Putative phosphatase, domain 2"/>
    <property type="match status" value="1"/>
</dbReference>
<comment type="pathway">
    <text evidence="2">Organic acid metabolism; glycolate biosynthesis; glycolate from 2-phosphoglycolate: step 1/1.</text>
</comment>
<protein>
    <recommendedName>
        <fullName evidence="4">phosphoglycolate phosphatase</fullName>
        <ecNumber evidence="4">3.1.3.18</ecNumber>
    </recommendedName>
</protein>
<evidence type="ECO:0000256" key="4">
    <source>
        <dbReference type="ARBA" id="ARBA00013078"/>
    </source>
</evidence>
<dbReference type="EMBL" id="BMFZ01000004">
    <property type="protein sequence ID" value="GGA42660.1"/>
    <property type="molecule type" value="Genomic_DNA"/>
</dbReference>
<dbReference type="SFLD" id="SFLDS00003">
    <property type="entry name" value="Haloacid_Dehalogenase"/>
    <property type="match status" value="1"/>
</dbReference>
<dbReference type="PANTHER" id="PTHR43434">
    <property type="entry name" value="PHOSPHOGLYCOLATE PHOSPHATASE"/>
    <property type="match status" value="1"/>
</dbReference>
<comment type="catalytic activity">
    <reaction evidence="1">
        <text>2-phosphoglycolate + H2O = glycolate + phosphate</text>
        <dbReference type="Rhea" id="RHEA:14369"/>
        <dbReference type="ChEBI" id="CHEBI:15377"/>
        <dbReference type="ChEBI" id="CHEBI:29805"/>
        <dbReference type="ChEBI" id="CHEBI:43474"/>
        <dbReference type="ChEBI" id="CHEBI:58033"/>
        <dbReference type="EC" id="3.1.3.18"/>
    </reaction>
</comment>
<dbReference type="CDD" id="cd01427">
    <property type="entry name" value="HAD_like"/>
    <property type="match status" value="1"/>
</dbReference>
<evidence type="ECO:0000256" key="1">
    <source>
        <dbReference type="ARBA" id="ARBA00000830"/>
    </source>
</evidence>
<dbReference type="Pfam" id="PF00702">
    <property type="entry name" value="Hydrolase"/>
    <property type="match status" value="1"/>
</dbReference>
<evidence type="ECO:0000313" key="7">
    <source>
        <dbReference type="Proteomes" id="UP000627464"/>
    </source>
</evidence>
<keyword evidence="5" id="KW-0479">Metal-binding</keyword>
<dbReference type="PANTHER" id="PTHR43434:SF1">
    <property type="entry name" value="PHOSPHOGLYCOLATE PHOSPHATASE"/>
    <property type="match status" value="1"/>
</dbReference>
<name>A0ABQ1GF64_9GAMM</name>
<keyword evidence="7" id="KW-1185">Reference proteome</keyword>
<dbReference type="InterPro" id="IPR023214">
    <property type="entry name" value="HAD_sf"/>
</dbReference>
<evidence type="ECO:0000256" key="3">
    <source>
        <dbReference type="ARBA" id="ARBA00006171"/>
    </source>
</evidence>
<dbReference type="InterPro" id="IPR036412">
    <property type="entry name" value="HAD-like_sf"/>
</dbReference>
<reference evidence="7" key="1">
    <citation type="journal article" date="2019" name="Int. J. Syst. Evol. Microbiol.">
        <title>The Global Catalogue of Microorganisms (GCM) 10K type strain sequencing project: providing services to taxonomists for standard genome sequencing and annotation.</title>
        <authorList>
            <consortium name="The Broad Institute Genomics Platform"/>
            <consortium name="The Broad Institute Genome Sequencing Center for Infectious Disease"/>
            <person name="Wu L."/>
            <person name="Ma J."/>
        </authorList>
    </citation>
    <scope>NUCLEOTIDE SEQUENCE [LARGE SCALE GENOMIC DNA]</scope>
    <source>
        <strain evidence="7">CGMCC 1.12806</strain>
    </source>
</reference>
<dbReference type="InterPro" id="IPR006439">
    <property type="entry name" value="HAD-SF_hydro_IA"/>
</dbReference>
<organism evidence="6 7">
    <name type="scientific">Hafnia psychrotolerans</name>
    <dbReference type="NCBI Taxonomy" id="1477018"/>
    <lineage>
        <taxon>Bacteria</taxon>
        <taxon>Pseudomonadati</taxon>
        <taxon>Pseudomonadota</taxon>
        <taxon>Gammaproteobacteria</taxon>
        <taxon>Enterobacterales</taxon>
        <taxon>Hafniaceae</taxon>
        <taxon>Hafnia</taxon>
    </lineage>
</organism>
<sequence>MDIKGVLFDKDGTLLEFHQMWISVSQSVVGVLLARYSTPAMASDESLLAAIGVYGDRVDNRGLLASNPVEDIALTWFEMLMPGCSKTDFIDDVKALFNQTVKENPGLIKSLPGIEAVLITLKQCGLKLGIATADSKAATLYSLEQAGLLDYFDFIGYSDGDIEPKPAPDLMEAFCGTCGLIARQVVMFGDTVSDMKFGQNAGAISIGVLTGTATHAELAPHARMVISSVADFTPDLLDRMRRSPTTTQ</sequence>
<comment type="caution">
    <text evidence="6">The sequence shown here is derived from an EMBL/GenBank/DDBJ whole genome shotgun (WGS) entry which is preliminary data.</text>
</comment>
<dbReference type="SFLD" id="SFLDG01129">
    <property type="entry name" value="C1.5:_HAD__Beta-PGM__Phosphata"/>
    <property type="match status" value="1"/>
</dbReference>
<dbReference type="InterPro" id="IPR023198">
    <property type="entry name" value="PGP-like_dom2"/>
</dbReference>
<evidence type="ECO:0000313" key="6">
    <source>
        <dbReference type="EMBL" id="GGA42660.1"/>
    </source>
</evidence>
<dbReference type="Proteomes" id="UP000627464">
    <property type="component" value="Unassembled WGS sequence"/>
</dbReference>